<dbReference type="SMART" id="SM00534">
    <property type="entry name" value="MUTSac"/>
    <property type="match status" value="1"/>
</dbReference>
<evidence type="ECO:0000256" key="6">
    <source>
        <dbReference type="ARBA" id="ARBA00022884"/>
    </source>
</evidence>
<keyword evidence="4" id="KW-0378">Hydrolase</keyword>
<feature type="region of interest" description="Disordered" evidence="8">
    <location>
        <begin position="514"/>
        <end position="540"/>
    </location>
</feature>
<protein>
    <submittedName>
        <fullName evidence="10">Recombination inhibitory protein MutS2</fullName>
    </submittedName>
</protein>
<dbReference type="GO" id="GO:0019843">
    <property type="term" value="F:rRNA binding"/>
    <property type="evidence" value="ECO:0007669"/>
    <property type="project" value="UniProtKB-KW"/>
</dbReference>
<dbReference type="AlphaFoldDB" id="A0A2L2XEW7"/>
<dbReference type="GO" id="GO:0140664">
    <property type="term" value="F:ATP-dependent DNA damage sensor activity"/>
    <property type="evidence" value="ECO:0007669"/>
    <property type="project" value="InterPro"/>
</dbReference>
<dbReference type="EMBL" id="BFAV01000150">
    <property type="protein sequence ID" value="GBF34775.1"/>
    <property type="molecule type" value="Genomic_DNA"/>
</dbReference>
<accession>A0A2L2XEW7</accession>
<feature type="compositionally biased region" description="Basic and acidic residues" evidence="8">
    <location>
        <begin position="529"/>
        <end position="540"/>
    </location>
</feature>
<reference evidence="11" key="1">
    <citation type="submission" date="2018-02" db="EMBL/GenBank/DDBJ databases">
        <title>Genome sequence of Desulfocucumis palustris strain NAW-5.</title>
        <authorList>
            <person name="Watanabe M."/>
            <person name="Kojima H."/>
            <person name="Fukui M."/>
        </authorList>
    </citation>
    <scope>NUCLEOTIDE SEQUENCE [LARGE SCALE GENOMIC DNA]</scope>
    <source>
        <strain evidence="11">NAW-5</strain>
    </source>
</reference>
<dbReference type="OrthoDB" id="9808166at2"/>
<dbReference type="Gene3D" id="3.40.50.300">
    <property type="entry name" value="P-loop containing nucleotide triphosphate hydrolases"/>
    <property type="match status" value="1"/>
</dbReference>
<keyword evidence="1" id="KW-0540">Nuclease</keyword>
<dbReference type="GO" id="GO:0005524">
    <property type="term" value="F:ATP binding"/>
    <property type="evidence" value="ECO:0007669"/>
    <property type="project" value="UniProtKB-KW"/>
</dbReference>
<dbReference type="InterPro" id="IPR005747">
    <property type="entry name" value="MutS2"/>
</dbReference>
<keyword evidence="2" id="KW-0699">rRNA-binding</keyword>
<dbReference type="NCBIfam" id="TIGR01069">
    <property type="entry name" value="mutS2"/>
    <property type="match status" value="1"/>
</dbReference>
<dbReference type="InterPro" id="IPR045076">
    <property type="entry name" value="MutS"/>
</dbReference>
<evidence type="ECO:0000259" key="9">
    <source>
        <dbReference type="PROSITE" id="PS00486"/>
    </source>
</evidence>
<keyword evidence="7" id="KW-0238">DNA-binding</keyword>
<dbReference type="SUPFAM" id="SSF52540">
    <property type="entry name" value="P-loop containing nucleoside triphosphate hydrolases"/>
    <property type="match status" value="1"/>
</dbReference>
<dbReference type="SUPFAM" id="SSF48334">
    <property type="entry name" value="DNA repair protein MutS, domain III"/>
    <property type="match status" value="1"/>
</dbReference>
<dbReference type="InterPro" id="IPR000432">
    <property type="entry name" value="DNA_mismatch_repair_MutS_C"/>
</dbReference>
<dbReference type="GO" id="GO:0004519">
    <property type="term" value="F:endonuclease activity"/>
    <property type="evidence" value="ECO:0007669"/>
    <property type="project" value="UniProtKB-KW"/>
</dbReference>
<gene>
    <name evidence="10" type="ORF">DCCM_3895</name>
</gene>
<keyword evidence="3" id="KW-0547">Nucleotide-binding</keyword>
<sequence>MHKESMATLEFNKIKEKLADFAVSARGKKMLGELEPSIYKPVIENRQAETTEARAILDQYSSIPLHSLTGIEALLEKPGKGMTLAPEELELLRGFLEECKRLKYFLKEKQHIAPMVCSYSLSIDELAALADEIRRCIRAGLVDDKASPQLAKIRKKITILEDRIKSKVEDIIKSPAYRPFLQESLVSIRQGRYVIPVKSECRRNIGGQVLDTSSSGSTVYIEPLEVSRLQDELNLLGLQEEKEVFRVLSALTELVNSCLQQLSVNLETMAQLDYAFAKGKLSKALGGKRVKVNHDRAINIVGGRHPLLGASAVPLSVSLGGENRALVITGPNTGGKTVALKTVGLLTLMVQAGLHPPVEEGSEFGIFEDVLADIGDGQSIEQSLSTFSSHIRNIINILRQAGKGTLVLLDELGAGTDPQEGTGLAITVLESLHQAGATLLVTSHYSEIKTFAAKTPGFTLGCMEFDLETLQPLYRLRLGQAGESNALLIALRLGMDRKLIERAHEITYKERKEYQTVQSVSAPGEEAPEQEKPEQPRHLELGGKIEKARRLKEHKAMCTFKVGDCVFISGMGRTGIVYEEINSKGEVGVMVLKRKLKVNHKRLSLHVEAEKLYPENYDLDIVLETKENRKKRKIMSKRHVKGLTITSTDNR</sequence>
<keyword evidence="5" id="KW-0067">ATP-binding</keyword>
<dbReference type="SMART" id="SM00533">
    <property type="entry name" value="MUTSd"/>
    <property type="match status" value="1"/>
</dbReference>
<dbReference type="Proteomes" id="UP000239549">
    <property type="component" value="Unassembled WGS sequence"/>
</dbReference>
<evidence type="ECO:0000256" key="4">
    <source>
        <dbReference type="ARBA" id="ARBA00022801"/>
    </source>
</evidence>
<comment type="caution">
    <text evidence="10">The sequence shown here is derived from an EMBL/GenBank/DDBJ whole genome shotgun (WGS) entry which is preliminary data.</text>
</comment>
<evidence type="ECO:0000256" key="5">
    <source>
        <dbReference type="ARBA" id="ARBA00022840"/>
    </source>
</evidence>
<evidence type="ECO:0000256" key="2">
    <source>
        <dbReference type="ARBA" id="ARBA00022730"/>
    </source>
</evidence>
<dbReference type="PIRSF" id="PIRSF005814">
    <property type="entry name" value="MutS_YshD"/>
    <property type="match status" value="1"/>
</dbReference>
<proteinExistence type="predicted"/>
<dbReference type="PANTHER" id="PTHR48466:SF2">
    <property type="entry name" value="OS10G0509000 PROTEIN"/>
    <property type="match status" value="1"/>
</dbReference>
<evidence type="ECO:0000256" key="7">
    <source>
        <dbReference type="ARBA" id="ARBA00023125"/>
    </source>
</evidence>
<dbReference type="PANTHER" id="PTHR48466">
    <property type="entry name" value="OS10G0509000 PROTEIN-RELATED"/>
    <property type="match status" value="1"/>
</dbReference>
<evidence type="ECO:0000313" key="10">
    <source>
        <dbReference type="EMBL" id="GBF34775.1"/>
    </source>
</evidence>
<organism evidence="10 11">
    <name type="scientific">Desulfocucumis palustris</name>
    <dbReference type="NCBI Taxonomy" id="1898651"/>
    <lineage>
        <taxon>Bacteria</taxon>
        <taxon>Bacillati</taxon>
        <taxon>Bacillota</taxon>
        <taxon>Clostridia</taxon>
        <taxon>Eubacteriales</taxon>
        <taxon>Desulfocucumaceae</taxon>
        <taxon>Desulfocucumis</taxon>
    </lineage>
</organism>
<dbReference type="Pfam" id="PF00488">
    <property type="entry name" value="MutS_V"/>
    <property type="match status" value="1"/>
</dbReference>
<dbReference type="RefSeq" id="WP_104372950.1">
    <property type="nucleotide sequence ID" value="NZ_BFAV01000150.1"/>
</dbReference>
<dbReference type="GO" id="GO:0006298">
    <property type="term" value="P:mismatch repair"/>
    <property type="evidence" value="ECO:0007669"/>
    <property type="project" value="InterPro"/>
</dbReference>
<dbReference type="GO" id="GO:0030983">
    <property type="term" value="F:mismatched DNA binding"/>
    <property type="evidence" value="ECO:0007669"/>
    <property type="project" value="InterPro"/>
</dbReference>
<dbReference type="PROSITE" id="PS00486">
    <property type="entry name" value="DNA_MISMATCH_REPAIR_2"/>
    <property type="match status" value="1"/>
</dbReference>
<dbReference type="InterPro" id="IPR027417">
    <property type="entry name" value="P-loop_NTPase"/>
</dbReference>
<name>A0A2L2XEW7_9FIRM</name>
<keyword evidence="6" id="KW-0694">RNA-binding</keyword>
<evidence type="ECO:0000313" key="11">
    <source>
        <dbReference type="Proteomes" id="UP000239549"/>
    </source>
</evidence>
<dbReference type="GO" id="GO:0045910">
    <property type="term" value="P:negative regulation of DNA recombination"/>
    <property type="evidence" value="ECO:0007669"/>
    <property type="project" value="InterPro"/>
</dbReference>
<dbReference type="FunFam" id="3.40.50.300:FF:000830">
    <property type="entry name" value="Endonuclease MutS2"/>
    <property type="match status" value="1"/>
</dbReference>
<evidence type="ECO:0000256" key="1">
    <source>
        <dbReference type="ARBA" id="ARBA00022722"/>
    </source>
</evidence>
<feature type="domain" description="DNA mismatch repair proteins mutS family" evidence="9">
    <location>
        <begin position="405"/>
        <end position="421"/>
    </location>
</feature>
<dbReference type="InterPro" id="IPR007696">
    <property type="entry name" value="DNA_mismatch_repair_MutS_core"/>
</dbReference>
<keyword evidence="11" id="KW-1185">Reference proteome</keyword>
<evidence type="ECO:0000256" key="3">
    <source>
        <dbReference type="ARBA" id="ARBA00022741"/>
    </source>
</evidence>
<dbReference type="InterPro" id="IPR036187">
    <property type="entry name" value="DNA_mismatch_repair_MutS_sf"/>
</dbReference>
<evidence type="ECO:0000256" key="8">
    <source>
        <dbReference type="SAM" id="MobiDB-lite"/>
    </source>
</evidence>
<dbReference type="GO" id="GO:0016887">
    <property type="term" value="F:ATP hydrolysis activity"/>
    <property type="evidence" value="ECO:0007669"/>
    <property type="project" value="InterPro"/>
</dbReference>